<dbReference type="EMBL" id="CP015136">
    <property type="protein sequence ID" value="AMY09164.1"/>
    <property type="molecule type" value="Genomic_DNA"/>
</dbReference>
<dbReference type="InterPro" id="IPR034660">
    <property type="entry name" value="DinB/YfiT-like"/>
</dbReference>
<keyword evidence="2" id="KW-1185">Reference proteome</keyword>
<dbReference type="KEGG" id="abac:LuPra_02377"/>
<organism evidence="1 2">
    <name type="scientific">Luteitalea pratensis</name>
    <dbReference type="NCBI Taxonomy" id="1855912"/>
    <lineage>
        <taxon>Bacteria</taxon>
        <taxon>Pseudomonadati</taxon>
        <taxon>Acidobacteriota</taxon>
        <taxon>Vicinamibacteria</taxon>
        <taxon>Vicinamibacterales</taxon>
        <taxon>Vicinamibacteraceae</taxon>
        <taxon>Luteitalea</taxon>
    </lineage>
</organism>
<reference evidence="2" key="2">
    <citation type="submission" date="2016-04" db="EMBL/GenBank/DDBJ databases">
        <title>First Complete Genome Sequence of a Subdivision 6 Acidobacterium.</title>
        <authorList>
            <person name="Huang S."/>
            <person name="Vieira S."/>
            <person name="Bunk B."/>
            <person name="Riedel T."/>
            <person name="Sproeer C."/>
            <person name="Overmann J."/>
        </authorList>
    </citation>
    <scope>NUCLEOTIDE SEQUENCE [LARGE SCALE GENOMIC DNA]</scope>
    <source>
        <strain evidence="2">DSM 100886 HEG_-6_39</strain>
    </source>
</reference>
<evidence type="ECO:0008006" key="3">
    <source>
        <dbReference type="Google" id="ProtNLM"/>
    </source>
</evidence>
<dbReference type="InterPro" id="IPR011463">
    <property type="entry name" value="DUF1569"/>
</dbReference>
<dbReference type="AlphaFoldDB" id="A0A143PN06"/>
<accession>A0A143PN06</accession>
<name>A0A143PN06_LUTPR</name>
<dbReference type="Pfam" id="PF07606">
    <property type="entry name" value="DUF1569"/>
    <property type="match status" value="1"/>
</dbReference>
<dbReference type="Gene3D" id="1.20.120.450">
    <property type="entry name" value="dinb family like domain"/>
    <property type="match status" value="1"/>
</dbReference>
<proteinExistence type="predicted"/>
<reference evidence="1 2" key="1">
    <citation type="journal article" date="2016" name="Genome Announc.">
        <title>First Complete Genome Sequence of a Subdivision 6 Acidobacterium Strain.</title>
        <authorList>
            <person name="Huang S."/>
            <person name="Vieira S."/>
            <person name="Bunk B."/>
            <person name="Riedel T."/>
            <person name="Sproer C."/>
            <person name="Overmann J."/>
        </authorList>
    </citation>
    <scope>NUCLEOTIDE SEQUENCE [LARGE SCALE GENOMIC DNA]</scope>
    <source>
        <strain evidence="2">DSM 100886 HEG_-6_39</strain>
    </source>
</reference>
<dbReference type="Proteomes" id="UP000076079">
    <property type="component" value="Chromosome"/>
</dbReference>
<gene>
    <name evidence="1" type="ORF">LuPra_02377</name>
</gene>
<protein>
    <recommendedName>
        <fullName evidence="3">DinB superfamily protein</fullName>
    </recommendedName>
</protein>
<sequence length="107" mass="12133">MALNERRVSPATGALHRTAVKWAALYLPVPWPAGIETRPEIDQQCEGTSPADFAGDVAQLAVLLERVATRSRDAEWPEHPIFGRMSRMSWMRWAYLHADHHLRQFGA</sequence>
<evidence type="ECO:0000313" key="2">
    <source>
        <dbReference type="Proteomes" id="UP000076079"/>
    </source>
</evidence>
<evidence type="ECO:0000313" key="1">
    <source>
        <dbReference type="EMBL" id="AMY09164.1"/>
    </source>
</evidence>